<keyword evidence="7 10" id="KW-0406">Ion transport</keyword>
<gene>
    <name evidence="10 11" type="primary">mscL</name>
    <name evidence="11" type="ORF">AB2L28_14670</name>
</gene>
<evidence type="ECO:0000256" key="4">
    <source>
        <dbReference type="ARBA" id="ARBA00022475"/>
    </source>
</evidence>
<evidence type="ECO:0000256" key="6">
    <source>
        <dbReference type="ARBA" id="ARBA00022989"/>
    </source>
</evidence>
<evidence type="ECO:0000256" key="1">
    <source>
        <dbReference type="ARBA" id="ARBA00004651"/>
    </source>
</evidence>
<comment type="subunit">
    <text evidence="10">Homopentamer.</text>
</comment>
<evidence type="ECO:0000256" key="3">
    <source>
        <dbReference type="ARBA" id="ARBA00022448"/>
    </source>
</evidence>
<comment type="similarity">
    <text evidence="2 10">Belongs to the MscL family.</text>
</comment>
<evidence type="ECO:0000256" key="2">
    <source>
        <dbReference type="ARBA" id="ARBA00007254"/>
    </source>
</evidence>
<keyword evidence="8 10" id="KW-0472">Membrane</keyword>
<protein>
    <recommendedName>
        <fullName evidence="10">Large-conductance mechanosensitive channel</fullName>
    </recommendedName>
</protein>
<keyword evidence="3 10" id="KW-0813">Transport</keyword>
<dbReference type="Pfam" id="PF01741">
    <property type="entry name" value="MscL"/>
    <property type="match status" value="1"/>
</dbReference>
<evidence type="ECO:0000256" key="9">
    <source>
        <dbReference type="ARBA" id="ARBA00023303"/>
    </source>
</evidence>
<dbReference type="InterPro" id="IPR001185">
    <property type="entry name" value="MS_channel"/>
</dbReference>
<dbReference type="InterPro" id="IPR036019">
    <property type="entry name" value="MscL_channel"/>
</dbReference>
<dbReference type="Gene3D" id="1.10.1200.120">
    <property type="entry name" value="Large-conductance mechanosensitive channel, MscL, domain 1"/>
    <property type="match status" value="1"/>
</dbReference>
<evidence type="ECO:0000313" key="12">
    <source>
        <dbReference type="Proteomes" id="UP001566476"/>
    </source>
</evidence>
<keyword evidence="5 10" id="KW-0812">Transmembrane</keyword>
<dbReference type="InterPro" id="IPR037673">
    <property type="entry name" value="MSC/AndL"/>
</dbReference>
<proteinExistence type="inferred from homology"/>
<evidence type="ECO:0000256" key="8">
    <source>
        <dbReference type="ARBA" id="ARBA00023136"/>
    </source>
</evidence>
<organism evidence="11 12">
    <name type="scientific">Kineococcus mangrovi</name>
    <dbReference type="NCBI Taxonomy" id="1660183"/>
    <lineage>
        <taxon>Bacteria</taxon>
        <taxon>Bacillati</taxon>
        <taxon>Actinomycetota</taxon>
        <taxon>Actinomycetes</taxon>
        <taxon>Kineosporiales</taxon>
        <taxon>Kineosporiaceae</taxon>
        <taxon>Kineococcus</taxon>
    </lineage>
</organism>
<keyword evidence="9 10" id="KW-0407">Ion channel</keyword>
<evidence type="ECO:0000313" key="11">
    <source>
        <dbReference type="EMBL" id="MEZ0493479.1"/>
    </source>
</evidence>
<dbReference type="PROSITE" id="PS01327">
    <property type="entry name" value="MSCL"/>
    <property type="match status" value="1"/>
</dbReference>
<dbReference type="Proteomes" id="UP001566476">
    <property type="component" value="Unassembled WGS sequence"/>
</dbReference>
<name>A0ABV4I793_9ACTN</name>
<dbReference type="HAMAP" id="MF_00115">
    <property type="entry name" value="MscL"/>
    <property type="match status" value="1"/>
</dbReference>
<keyword evidence="6 10" id="KW-1133">Transmembrane helix</keyword>
<keyword evidence="12" id="KW-1185">Reference proteome</keyword>
<evidence type="ECO:0000256" key="7">
    <source>
        <dbReference type="ARBA" id="ARBA00023065"/>
    </source>
</evidence>
<evidence type="ECO:0000256" key="10">
    <source>
        <dbReference type="HAMAP-Rule" id="MF_00115"/>
    </source>
</evidence>
<dbReference type="InterPro" id="IPR019823">
    <property type="entry name" value="Mechanosensitive_channel_CS"/>
</dbReference>
<dbReference type="EMBL" id="JBGGTQ010000006">
    <property type="protein sequence ID" value="MEZ0493479.1"/>
    <property type="molecule type" value="Genomic_DNA"/>
</dbReference>
<dbReference type="PANTHER" id="PTHR30266:SF2">
    <property type="entry name" value="LARGE-CONDUCTANCE MECHANOSENSITIVE CHANNEL"/>
    <property type="match status" value="1"/>
</dbReference>
<feature type="transmembrane region" description="Helical" evidence="10">
    <location>
        <begin position="12"/>
        <end position="32"/>
    </location>
</feature>
<accession>A0ABV4I793</accession>
<reference evidence="11 12" key="1">
    <citation type="submission" date="2024-07" db="EMBL/GenBank/DDBJ databases">
        <authorList>
            <person name="Thanompreechachai J."/>
            <person name="Duangmal K."/>
        </authorList>
    </citation>
    <scope>NUCLEOTIDE SEQUENCE [LARGE SCALE GENOMIC DNA]</scope>
    <source>
        <strain evidence="11 12">TBRC 1896</strain>
    </source>
</reference>
<dbReference type="SUPFAM" id="SSF81330">
    <property type="entry name" value="Gated mechanosensitive channel"/>
    <property type="match status" value="1"/>
</dbReference>
<dbReference type="PANTHER" id="PTHR30266">
    <property type="entry name" value="MECHANOSENSITIVE CHANNEL MSCL"/>
    <property type="match status" value="1"/>
</dbReference>
<comment type="subcellular location">
    <subcellularLocation>
        <location evidence="1 10">Cell membrane</location>
        <topology evidence="1 10">Multi-pass membrane protein</topology>
    </subcellularLocation>
</comment>
<keyword evidence="4 10" id="KW-1003">Cell membrane</keyword>
<comment type="function">
    <text evidence="10">Channel that opens in response to stretch forces in the membrane lipid bilayer. May participate in the regulation of osmotic pressure changes within the cell.</text>
</comment>
<feature type="transmembrane region" description="Helical" evidence="10">
    <location>
        <begin position="65"/>
        <end position="92"/>
    </location>
</feature>
<sequence length="138" mass="14434">MVNGFKDFVLRGNVIDLAVAVVIGAAFTRIITSIVDNLITPLIAALGGAPDTDALWRYEFNGATFGLGAIVGAVVNFLIVAAVVYFVIVTPVNRLLALRKKGEVAAPKAPTEDVVLLTEIRDLLAAQSGGTTPTLGKE</sequence>
<comment type="caution">
    <text evidence="11">The sequence shown here is derived from an EMBL/GenBank/DDBJ whole genome shotgun (WGS) entry which is preliminary data.</text>
</comment>
<dbReference type="PRINTS" id="PR01264">
    <property type="entry name" value="MECHCHANNEL"/>
</dbReference>
<dbReference type="NCBIfam" id="TIGR00220">
    <property type="entry name" value="mscL"/>
    <property type="match status" value="1"/>
</dbReference>
<evidence type="ECO:0000256" key="5">
    <source>
        <dbReference type="ARBA" id="ARBA00022692"/>
    </source>
</evidence>
<dbReference type="RefSeq" id="WP_370719778.1">
    <property type="nucleotide sequence ID" value="NZ_JBGGTQ010000006.1"/>
</dbReference>